<organism evidence="4 5">
    <name type="scientific">Phocaeicola acetigenes</name>
    <dbReference type="NCBI Taxonomy" id="3016083"/>
    <lineage>
        <taxon>Bacteria</taxon>
        <taxon>Pseudomonadati</taxon>
        <taxon>Bacteroidota</taxon>
        <taxon>Bacteroidia</taxon>
        <taxon>Bacteroidales</taxon>
        <taxon>Bacteroidaceae</taxon>
        <taxon>Phocaeicola</taxon>
    </lineage>
</organism>
<dbReference type="Proteomes" id="UP001141933">
    <property type="component" value="Unassembled WGS sequence"/>
</dbReference>
<gene>
    <name evidence="4" type="ORF">O6P32_02830</name>
</gene>
<dbReference type="Gene3D" id="2.70.70.10">
    <property type="entry name" value="Glucose Permease (Domain IIA)"/>
    <property type="match status" value="1"/>
</dbReference>
<keyword evidence="2" id="KW-0812">Transmembrane</keyword>
<feature type="domain" description="M23ase beta-sheet core" evidence="3">
    <location>
        <begin position="184"/>
        <end position="279"/>
    </location>
</feature>
<reference evidence="4" key="1">
    <citation type="submission" date="2022-12" db="EMBL/GenBank/DDBJ databases">
        <title>Phocaeicola acetigenes sp. nov., isolated feces from a healthy human.</title>
        <authorList>
            <person name="Do H."/>
            <person name="Ha Y.B."/>
            <person name="Kim J.-S."/>
            <person name="Suh M.K."/>
            <person name="Kim H.S."/>
            <person name="Lee J.-S."/>
        </authorList>
    </citation>
    <scope>NUCLEOTIDE SEQUENCE</scope>
    <source>
        <strain evidence="4">KGMB11183</strain>
    </source>
</reference>
<evidence type="ECO:0000256" key="2">
    <source>
        <dbReference type="SAM" id="Phobius"/>
    </source>
</evidence>
<name>A0ABT4PF09_9BACT</name>
<dbReference type="CDD" id="cd12797">
    <property type="entry name" value="M23_peptidase"/>
    <property type="match status" value="1"/>
</dbReference>
<keyword evidence="2" id="KW-0472">Membrane</keyword>
<dbReference type="SUPFAM" id="SSF51261">
    <property type="entry name" value="Duplicated hybrid motif"/>
    <property type="match status" value="1"/>
</dbReference>
<keyword evidence="5" id="KW-1185">Reference proteome</keyword>
<dbReference type="PANTHER" id="PTHR21666">
    <property type="entry name" value="PEPTIDASE-RELATED"/>
    <property type="match status" value="1"/>
</dbReference>
<sequence>MKKKGRKVFWHNIKFKYKLTIFNENTLEEVVAIHVSKLNGLSVLLATCTVIFLVAAAIIAFTPLRNYLPGYMNSEVRSQIVANALRADSLEQVLERQSRYVMNIQDILSGQVKTDTVQSIDSLTTLRAEQLMERSKEEEEFRKKYEEKERYNLTEVTYTREAAGLIFYRPTRGIMSRDFNPSEGHFGVDLTADPREGVLAALDGTVILATYTADAGYVIQIQHAQNFITVYKHCASLMKKTGDKVKGGEVIALLGNANEKKENPQLHFELWHKGNPINPVKYVVF</sequence>
<dbReference type="RefSeq" id="WP_269876688.1">
    <property type="nucleotide sequence ID" value="NZ_JAPZVM010000002.1"/>
</dbReference>
<comment type="caution">
    <text evidence="4">The sequence shown here is derived from an EMBL/GenBank/DDBJ whole genome shotgun (WGS) entry which is preliminary data.</text>
</comment>
<evidence type="ECO:0000313" key="5">
    <source>
        <dbReference type="Proteomes" id="UP001141933"/>
    </source>
</evidence>
<keyword evidence="1" id="KW-0732">Signal</keyword>
<dbReference type="InterPro" id="IPR011055">
    <property type="entry name" value="Dup_hybrid_motif"/>
</dbReference>
<protein>
    <submittedName>
        <fullName evidence="4">M23 family metallopeptidase</fullName>
    </submittedName>
</protein>
<feature type="transmembrane region" description="Helical" evidence="2">
    <location>
        <begin position="43"/>
        <end position="64"/>
    </location>
</feature>
<dbReference type="Pfam" id="PF01551">
    <property type="entry name" value="Peptidase_M23"/>
    <property type="match status" value="1"/>
</dbReference>
<dbReference type="PANTHER" id="PTHR21666:SF289">
    <property type="entry name" value="L-ALA--D-GLU ENDOPEPTIDASE"/>
    <property type="match status" value="1"/>
</dbReference>
<evidence type="ECO:0000313" key="4">
    <source>
        <dbReference type="EMBL" id="MCZ8371638.1"/>
    </source>
</evidence>
<dbReference type="EMBL" id="JAPZVM010000002">
    <property type="protein sequence ID" value="MCZ8371638.1"/>
    <property type="molecule type" value="Genomic_DNA"/>
</dbReference>
<keyword evidence="2" id="KW-1133">Transmembrane helix</keyword>
<evidence type="ECO:0000256" key="1">
    <source>
        <dbReference type="ARBA" id="ARBA00022729"/>
    </source>
</evidence>
<proteinExistence type="predicted"/>
<dbReference type="InterPro" id="IPR050570">
    <property type="entry name" value="Cell_wall_metabolism_enzyme"/>
</dbReference>
<dbReference type="InterPro" id="IPR016047">
    <property type="entry name" value="M23ase_b-sheet_dom"/>
</dbReference>
<evidence type="ECO:0000259" key="3">
    <source>
        <dbReference type="Pfam" id="PF01551"/>
    </source>
</evidence>
<accession>A0ABT4PF09</accession>